<organism evidence="4 5">
    <name type="scientific">Nitratireductor pacificus pht-3B</name>
    <dbReference type="NCBI Taxonomy" id="391937"/>
    <lineage>
        <taxon>Bacteria</taxon>
        <taxon>Pseudomonadati</taxon>
        <taxon>Pseudomonadota</taxon>
        <taxon>Alphaproteobacteria</taxon>
        <taxon>Hyphomicrobiales</taxon>
        <taxon>Phyllobacteriaceae</taxon>
        <taxon>Nitratireductor</taxon>
    </lineage>
</organism>
<protein>
    <submittedName>
        <fullName evidence="4">Extensin-like protein</fullName>
    </submittedName>
</protein>
<dbReference type="PATRIC" id="fig|391937.3.peg.3133"/>
<evidence type="ECO:0000259" key="3">
    <source>
        <dbReference type="Pfam" id="PF06904"/>
    </source>
</evidence>
<feature type="domain" description="Extensin-like C-terminal" evidence="3">
    <location>
        <begin position="91"/>
        <end position="266"/>
    </location>
</feature>
<evidence type="ECO:0000256" key="2">
    <source>
        <dbReference type="SAM" id="SignalP"/>
    </source>
</evidence>
<dbReference type="Pfam" id="PF06904">
    <property type="entry name" value="Extensin-like_C"/>
    <property type="match status" value="1"/>
</dbReference>
<dbReference type="AlphaFoldDB" id="K2N1G5"/>
<feature type="compositionally biased region" description="Low complexity" evidence="1">
    <location>
        <begin position="74"/>
        <end position="86"/>
    </location>
</feature>
<dbReference type="EMBL" id="AMRM01000017">
    <property type="protein sequence ID" value="EKF18048.1"/>
    <property type="molecule type" value="Genomic_DNA"/>
</dbReference>
<evidence type="ECO:0000313" key="5">
    <source>
        <dbReference type="Proteomes" id="UP000006786"/>
    </source>
</evidence>
<keyword evidence="5" id="KW-1185">Reference proteome</keyword>
<reference evidence="4 5" key="1">
    <citation type="journal article" date="2012" name="J. Bacteriol.">
        <title>Genome Sequence of Nitratireductor pacificus Type Strain pht-3B.</title>
        <authorList>
            <person name="Lai Q."/>
            <person name="Li G."/>
            <person name="Shao Z."/>
        </authorList>
    </citation>
    <scope>NUCLEOTIDE SEQUENCE [LARGE SCALE GENOMIC DNA]</scope>
    <source>
        <strain evidence="5">pht-3B</strain>
    </source>
</reference>
<dbReference type="Proteomes" id="UP000006786">
    <property type="component" value="Unassembled WGS sequence"/>
</dbReference>
<proteinExistence type="predicted"/>
<feature type="signal peptide" evidence="2">
    <location>
        <begin position="1"/>
        <end position="29"/>
    </location>
</feature>
<keyword evidence="2" id="KW-0732">Signal</keyword>
<comment type="caution">
    <text evidence="4">The sequence shown here is derived from an EMBL/GenBank/DDBJ whole genome shotgun (WGS) entry which is preliminary data.</text>
</comment>
<evidence type="ECO:0000313" key="4">
    <source>
        <dbReference type="EMBL" id="EKF18048.1"/>
    </source>
</evidence>
<feature type="chain" id="PRO_5003861680" evidence="2">
    <location>
        <begin position="30"/>
        <end position="266"/>
    </location>
</feature>
<dbReference type="RefSeq" id="WP_008597913.1">
    <property type="nucleotide sequence ID" value="NZ_AMRM01000017.1"/>
</dbReference>
<sequence length="266" mass="28166">MIAPSQAPRRLLPALLAAVIAALPVSAPAMQGGQQAGAGRLQAPAFPPPGRVRQIEMSVPVPIPTPRPERSEEPSPAGKAGAAGLPAEERSCRAALTTFGIDFTDHAPIAEPGGCAIPHPITITRLSPAIALEPVALVNCRTARALVDFFVAQVPSLAQEHLGQAVQSVRHASAYVCRPRRGTENLSEHAYGNALDIGAFILSDGTTIPVEQQQDRNGKAQEFLDAFRAAACGPFRTVLGPGSDADHADHFHLDMKERRNDYAFCQ</sequence>
<evidence type="ECO:0000256" key="1">
    <source>
        <dbReference type="SAM" id="MobiDB-lite"/>
    </source>
</evidence>
<accession>K2N1G5</accession>
<name>K2N1G5_9HYPH</name>
<dbReference type="InterPro" id="IPR009683">
    <property type="entry name" value="Extensin-like_C"/>
</dbReference>
<gene>
    <name evidence="4" type="ORF">NA2_15242</name>
</gene>
<dbReference type="eggNOG" id="COG3921">
    <property type="taxonomic scope" value="Bacteria"/>
</dbReference>
<feature type="region of interest" description="Disordered" evidence="1">
    <location>
        <begin position="59"/>
        <end position="86"/>
    </location>
</feature>
<dbReference type="STRING" id="391937.NA2_15242"/>